<dbReference type="Gene3D" id="3.60.15.10">
    <property type="entry name" value="Ribonuclease Z/Hydroxyacylglutathione hydrolase-like"/>
    <property type="match status" value="1"/>
</dbReference>
<dbReference type="AlphaFoldDB" id="A0A845D9L6"/>
<dbReference type="Pfam" id="PF07521">
    <property type="entry name" value="RMMBL"/>
    <property type="match status" value="1"/>
</dbReference>
<dbReference type="SMART" id="SM00849">
    <property type="entry name" value="Lactamase_B"/>
    <property type="match status" value="1"/>
</dbReference>
<dbReference type="InterPro" id="IPR001279">
    <property type="entry name" value="Metallo-B-lactamas"/>
</dbReference>
<dbReference type="Proteomes" id="UP000449092">
    <property type="component" value="Unassembled WGS sequence"/>
</dbReference>
<dbReference type="GO" id="GO:0016787">
    <property type="term" value="F:hydrolase activity"/>
    <property type="evidence" value="ECO:0007669"/>
    <property type="project" value="UniProtKB-KW"/>
</dbReference>
<dbReference type="InterPro" id="IPR011108">
    <property type="entry name" value="RMMBL"/>
</dbReference>
<name>A0A845D9L6_9BACT</name>
<organism evidence="4 5">
    <name type="scientific">Candidatus Spechtbacteria bacterium SB0662_bin_43</name>
    <dbReference type="NCBI Taxonomy" id="2604897"/>
    <lineage>
        <taxon>Bacteria</taxon>
        <taxon>Candidatus Spechtiibacteriota</taxon>
    </lineage>
</organism>
<gene>
    <name evidence="4" type="ORF">F4X82_02705</name>
</gene>
<dbReference type="EMBL" id="VXOY01000023">
    <property type="protein sequence ID" value="MYE38400.1"/>
    <property type="molecule type" value="Genomic_DNA"/>
</dbReference>
<dbReference type="PANTHER" id="PTHR11203:SF37">
    <property type="entry name" value="INTEGRATOR COMPLEX SUBUNIT 11"/>
    <property type="match status" value="1"/>
</dbReference>
<dbReference type="GO" id="GO:0004521">
    <property type="term" value="F:RNA endonuclease activity"/>
    <property type="evidence" value="ECO:0007669"/>
    <property type="project" value="TreeGrafter"/>
</dbReference>
<keyword evidence="1 4" id="KW-0378">Hydrolase</keyword>
<evidence type="ECO:0000259" key="2">
    <source>
        <dbReference type="SMART" id="SM00849"/>
    </source>
</evidence>
<feature type="domain" description="Beta-Casp" evidence="3">
    <location>
        <begin position="244"/>
        <end position="369"/>
    </location>
</feature>
<dbReference type="CDD" id="cd16295">
    <property type="entry name" value="TTHA0252-CPSF-like_MBL-fold"/>
    <property type="match status" value="1"/>
</dbReference>
<dbReference type="Gene3D" id="3.40.50.10890">
    <property type="match status" value="1"/>
</dbReference>
<evidence type="ECO:0000313" key="4">
    <source>
        <dbReference type="EMBL" id="MYE38400.1"/>
    </source>
</evidence>
<protein>
    <submittedName>
        <fullName evidence="4">MBL fold metallo-hydrolase</fullName>
    </submittedName>
</protein>
<feature type="domain" description="Metallo-beta-lactamase" evidence="2">
    <location>
        <begin position="14"/>
        <end position="222"/>
    </location>
</feature>
<reference evidence="4 5" key="1">
    <citation type="submission" date="2019-09" db="EMBL/GenBank/DDBJ databases">
        <title>Characterisation of the sponge microbiome using genome-centric metagenomics.</title>
        <authorList>
            <person name="Engelberts J.P."/>
            <person name="Robbins S.J."/>
            <person name="De Goeij J.M."/>
            <person name="Aranda M."/>
            <person name="Bell S.C."/>
            <person name="Webster N.S."/>
        </authorList>
    </citation>
    <scope>NUCLEOTIDE SEQUENCE [LARGE SCALE GENOMIC DNA]</scope>
    <source>
        <strain evidence="4">SB0662_bin_43</strain>
    </source>
</reference>
<dbReference type="InterPro" id="IPR022712">
    <property type="entry name" value="Beta_Casp"/>
</dbReference>
<accession>A0A845D9L6</accession>
<dbReference type="SUPFAM" id="SSF56281">
    <property type="entry name" value="Metallo-hydrolase/oxidoreductase"/>
    <property type="match status" value="1"/>
</dbReference>
<evidence type="ECO:0000259" key="3">
    <source>
        <dbReference type="SMART" id="SM01027"/>
    </source>
</evidence>
<evidence type="ECO:0000313" key="5">
    <source>
        <dbReference type="Proteomes" id="UP000449092"/>
    </source>
</evidence>
<dbReference type="InterPro" id="IPR036866">
    <property type="entry name" value="RibonucZ/Hydroxyglut_hydro"/>
</dbReference>
<dbReference type="PANTHER" id="PTHR11203">
    <property type="entry name" value="CLEAVAGE AND POLYADENYLATION SPECIFICITY FACTOR FAMILY MEMBER"/>
    <property type="match status" value="1"/>
</dbReference>
<dbReference type="Pfam" id="PF00753">
    <property type="entry name" value="Lactamase_B"/>
    <property type="match status" value="1"/>
</dbReference>
<dbReference type="Pfam" id="PF10996">
    <property type="entry name" value="Beta-Casp"/>
    <property type="match status" value="1"/>
</dbReference>
<proteinExistence type="predicted"/>
<dbReference type="InterPro" id="IPR050698">
    <property type="entry name" value="MBL"/>
</dbReference>
<evidence type="ECO:0000256" key="1">
    <source>
        <dbReference type="ARBA" id="ARBA00022801"/>
    </source>
</evidence>
<comment type="caution">
    <text evidence="4">The sequence shown here is derived from an EMBL/GenBank/DDBJ whole genome shotgun (WGS) entry which is preliminary data.</text>
</comment>
<sequence>MARLTFCGGARSVTGSNYFLETKNSKILIDCGLTQGGEHCPDVNWRAFLYDPSTIDAVLVTHAHADHLGLVPRLVNKGFKGAIYATKPTLGFAPVMLADSQEIIAKECKNKHQEPLYSQEDVKQCEQFFHPVEYKEMVHITPDIRVRFRDAGHILGSASIEAWITEDEHEKKFVFSGDLGNPPTPLLAPIDYIEDAEHVLMETTYGDRMHEDKEERLYLLKHVIEDTVQKNGVLMIPSFALERTQEILFELNHLVENAIVPPIKVFLDSPLAIRATEVYKQSNEFFNRKATNLILNGDDIFDFPNLSLTLTTEESKAINDVPPPKIIIAGSGMSNGGRILHHEMRYLPSPQNTILFIGYQAHGTLGRAIIEGHDEVTILGESIPVNARIESIGGYSAHADQNGLLRWISAINQGNNLKKVFCVQGEEEAATVFADIIKSELKVEATVPQTRDVFEF</sequence>
<dbReference type="SMART" id="SM01027">
    <property type="entry name" value="Beta-Casp"/>
    <property type="match status" value="1"/>
</dbReference>